<feature type="compositionally biased region" description="Basic and acidic residues" evidence="1">
    <location>
        <begin position="119"/>
        <end position="128"/>
    </location>
</feature>
<accession>A0AAD4CG94</accession>
<reference evidence="2" key="1">
    <citation type="journal article" date="2019" name="Beilstein J. Org. Chem.">
        <title>Nanangenines: drimane sesquiterpenoids as the dominant metabolite cohort of a novel Australian fungus, Aspergillus nanangensis.</title>
        <authorList>
            <person name="Lacey H.J."/>
            <person name="Gilchrist C.L.M."/>
            <person name="Crombie A."/>
            <person name="Kalaitzis J.A."/>
            <person name="Vuong D."/>
            <person name="Rutledge P.J."/>
            <person name="Turner P."/>
            <person name="Pitt J.I."/>
            <person name="Lacey E."/>
            <person name="Chooi Y.H."/>
            <person name="Piggott A.M."/>
        </authorList>
    </citation>
    <scope>NUCLEOTIDE SEQUENCE</scope>
    <source>
        <strain evidence="2">MST-FP2251</strain>
    </source>
</reference>
<comment type="caution">
    <text evidence="2">The sequence shown here is derived from an EMBL/GenBank/DDBJ whole genome shotgun (WGS) entry which is preliminary data.</text>
</comment>
<organism evidence="2 3">
    <name type="scientific">Aspergillus nanangensis</name>
    <dbReference type="NCBI Taxonomy" id="2582783"/>
    <lineage>
        <taxon>Eukaryota</taxon>
        <taxon>Fungi</taxon>
        <taxon>Dikarya</taxon>
        <taxon>Ascomycota</taxon>
        <taxon>Pezizomycotina</taxon>
        <taxon>Eurotiomycetes</taxon>
        <taxon>Eurotiomycetidae</taxon>
        <taxon>Eurotiales</taxon>
        <taxon>Aspergillaceae</taxon>
        <taxon>Aspergillus</taxon>
        <taxon>Aspergillus subgen. Circumdati</taxon>
    </lineage>
</organism>
<feature type="compositionally biased region" description="Polar residues" evidence="1">
    <location>
        <begin position="20"/>
        <end position="34"/>
    </location>
</feature>
<evidence type="ECO:0000256" key="1">
    <source>
        <dbReference type="SAM" id="MobiDB-lite"/>
    </source>
</evidence>
<reference evidence="2" key="2">
    <citation type="submission" date="2020-02" db="EMBL/GenBank/DDBJ databases">
        <authorList>
            <person name="Gilchrist C.L.M."/>
            <person name="Chooi Y.-H."/>
        </authorList>
    </citation>
    <scope>NUCLEOTIDE SEQUENCE</scope>
    <source>
        <strain evidence="2">MST-FP2251</strain>
    </source>
</reference>
<feature type="region of interest" description="Disordered" evidence="1">
    <location>
        <begin position="89"/>
        <end position="139"/>
    </location>
</feature>
<dbReference type="Proteomes" id="UP001194746">
    <property type="component" value="Unassembled WGS sequence"/>
</dbReference>
<sequence>MSTTSPRPRERSVLGDSWVVASSRSPQQGNQGNQAHHDPFLDAQTPTRKPPKRRKSNDASDSSMSGPELIMPSIYEAPISEASWIAPAIRSNPPQQSSPSLKRRHKPGAGQDSSRPRKPAVDSKVPKERTRKSQASASISLSRTLGKSIRVVINLLLFAVIAHLLVLPEIIQQYQTLCSIQALSAVYPASCIPPFPLPYRAIHHKPRPRSGYETVTSSQTRLESLLNATLHELTPLTSTLKRSESHLHTLQSDLKKVYPGPKHELDLEFNGCWQAIRATAKKFESLRADIRSAVDNLVVTADGSVEHAVRSVANDARLSTQIFRREQYLEQLTARMQSKADELAADLATLDDHLDSIATVLDREAKHISGFSWPGTSSPVQQAHNHNKLWSLMDKFRAAKVPKRGSPPLDESTAAKALPLLKAFRDIAGLHRPVSHAVQTLSNGLQSLQKKKEK</sequence>
<evidence type="ECO:0000313" key="2">
    <source>
        <dbReference type="EMBL" id="KAF9885935.1"/>
    </source>
</evidence>
<protein>
    <submittedName>
        <fullName evidence="2">Uncharacterized protein</fullName>
    </submittedName>
</protein>
<keyword evidence="3" id="KW-1185">Reference proteome</keyword>
<proteinExistence type="predicted"/>
<dbReference type="EMBL" id="VCAU01000086">
    <property type="protein sequence ID" value="KAF9885935.1"/>
    <property type="molecule type" value="Genomic_DNA"/>
</dbReference>
<name>A0AAD4CG94_ASPNN</name>
<evidence type="ECO:0000313" key="3">
    <source>
        <dbReference type="Proteomes" id="UP001194746"/>
    </source>
</evidence>
<dbReference type="AlphaFoldDB" id="A0AAD4CG94"/>
<gene>
    <name evidence="2" type="ORF">FE257_012225</name>
</gene>
<feature type="region of interest" description="Disordered" evidence="1">
    <location>
        <begin position="1"/>
        <end position="70"/>
    </location>
</feature>